<evidence type="ECO:0000256" key="1">
    <source>
        <dbReference type="ARBA" id="ARBA00023159"/>
    </source>
</evidence>
<dbReference type="InterPro" id="IPR036107">
    <property type="entry name" value="CsrA_sf"/>
</dbReference>
<accession>A0ABS5ZCH2</accession>
<dbReference type="RefSeq" id="WP_215819914.1">
    <property type="nucleotide sequence ID" value="NZ_JAGSOY010000024.1"/>
</dbReference>
<evidence type="ECO:0000313" key="3">
    <source>
        <dbReference type="Proteomes" id="UP000690515"/>
    </source>
</evidence>
<dbReference type="Pfam" id="PF02599">
    <property type="entry name" value="CsrA"/>
    <property type="match status" value="1"/>
</dbReference>
<organism evidence="2 3">
    <name type="scientific">Zooshikella harenae</name>
    <dbReference type="NCBI Taxonomy" id="2827238"/>
    <lineage>
        <taxon>Bacteria</taxon>
        <taxon>Pseudomonadati</taxon>
        <taxon>Pseudomonadota</taxon>
        <taxon>Gammaproteobacteria</taxon>
        <taxon>Oceanospirillales</taxon>
        <taxon>Zooshikellaceae</taxon>
        <taxon>Zooshikella</taxon>
    </lineage>
</organism>
<dbReference type="InterPro" id="IPR003751">
    <property type="entry name" value="CsrA"/>
</dbReference>
<dbReference type="SUPFAM" id="SSF117130">
    <property type="entry name" value="CsrA-like"/>
    <property type="match status" value="1"/>
</dbReference>
<dbReference type="Proteomes" id="UP000690515">
    <property type="component" value="Unassembled WGS sequence"/>
</dbReference>
<sequence>MLSLTLSSDQAICIGNDIVIVFESVCESRQRVKIKTFAPKEVSIKRLEIYEDRDRIENELKEYFTKIRRRRTGRITKKPYRYIRAEANKTKIHFKKRRRLADDDDKR</sequence>
<keyword evidence="3" id="KW-1185">Reference proteome</keyword>
<keyword evidence="1" id="KW-0010">Activator</keyword>
<name>A0ABS5ZCH2_9GAMM</name>
<gene>
    <name evidence="2" type="ORF">KCG35_11865</name>
</gene>
<proteinExistence type="predicted"/>
<protein>
    <submittedName>
        <fullName evidence="2">Carbon storage regulator</fullName>
    </submittedName>
</protein>
<dbReference type="Gene3D" id="2.60.40.4380">
    <property type="entry name" value="Translational regulator CsrA"/>
    <property type="match status" value="1"/>
</dbReference>
<reference evidence="2 3" key="1">
    <citation type="submission" date="2021-04" db="EMBL/GenBank/DDBJ databases">
        <authorList>
            <person name="Pira H."/>
            <person name="Risdian C."/>
            <person name="Wink J."/>
        </authorList>
    </citation>
    <scope>NUCLEOTIDE SEQUENCE [LARGE SCALE GENOMIC DNA]</scope>
    <source>
        <strain evidence="2 3">WH53</strain>
    </source>
</reference>
<evidence type="ECO:0000313" key="2">
    <source>
        <dbReference type="EMBL" id="MBU2711758.1"/>
    </source>
</evidence>
<comment type="caution">
    <text evidence="2">The sequence shown here is derived from an EMBL/GenBank/DDBJ whole genome shotgun (WGS) entry which is preliminary data.</text>
</comment>
<dbReference type="EMBL" id="JAGSOY010000024">
    <property type="protein sequence ID" value="MBU2711758.1"/>
    <property type="molecule type" value="Genomic_DNA"/>
</dbReference>